<dbReference type="InterPro" id="IPR000917">
    <property type="entry name" value="Sulfatase_N"/>
</dbReference>
<evidence type="ECO:0000313" key="9">
    <source>
        <dbReference type="EMBL" id="WOH36598.1"/>
    </source>
</evidence>
<sequence length="491" mass="54817">MKKLLIPLVASLALSHAVSQTAQAHGQAETAKTKQPNIVFIMLDDWGWQDVGYMGSEYYQSPNIDKLAENSYRFNQAYSASPNCAPTRAAFMSGQYSQRTGIFTVNSSARGKPQKRRLVPTQNTKVLADDVVTLGESMQNAGYHTAFMGKWHLGAGDEGGPLVQGFDVNVAGNHTGTPKSYFSPYKNSTIKDGPKGEYLPDRLSKEAADYIKQDHDKPFFLFLSHYAVHTPMKAPKETIAKHKDRKGNEYQNHPIYAAMIEHSDNSVANVLQALEDKGISDNTWVILTSDNGGHSGVTQAPDLRGAKGMLYEGGIRVPLLIKAPKQQQQVVIEEPVSTLDFYPTLVALANGKLPTTQPIDGDNILPLLSDKSFDREAIFFHFPAYLEGGKKSKSLWRNSPSSMIRMGDYKLIEYFEYGQLELYNVASDLKETKNLALVEPKVTAKLYQKLLQWRKSTNAPVPTELNPKFSTKYELKRDSYVTWPQVQQQLK</sequence>
<gene>
    <name evidence="9" type="ORF">RI844_14635</name>
</gene>
<proteinExistence type="inferred from homology"/>
<evidence type="ECO:0000256" key="5">
    <source>
        <dbReference type="ARBA" id="ARBA00022801"/>
    </source>
</evidence>
<evidence type="ECO:0000256" key="4">
    <source>
        <dbReference type="ARBA" id="ARBA00022729"/>
    </source>
</evidence>
<evidence type="ECO:0000256" key="7">
    <source>
        <dbReference type="SAM" id="SignalP"/>
    </source>
</evidence>
<dbReference type="PANTHER" id="PTHR42693:SF42">
    <property type="entry name" value="ARYLSULFATASE G"/>
    <property type="match status" value="1"/>
</dbReference>
<feature type="chain" id="PRO_5046999337" evidence="7">
    <location>
        <begin position="25"/>
        <end position="491"/>
    </location>
</feature>
<dbReference type="EMBL" id="CP136600">
    <property type="protein sequence ID" value="WOH36598.1"/>
    <property type="molecule type" value="Genomic_DNA"/>
</dbReference>
<dbReference type="Gene3D" id="3.30.1120.10">
    <property type="match status" value="1"/>
</dbReference>
<evidence type="ECO:0000256" key="2">
    <source>
        <dbReference type="ARBA" id="ARBA00008779"/>
    </source>
</evidence>
<dbReference type="InterPro" id="IPR050738">
    <property type="entry name" value="Sulfatase"/>
</dbReference>
<dbReference type="CDD" id="cd16144">
    <property type="entry name" value="ARS_like"/>
    <property type="match status" value="1"/>
</dbReference>
<keyword evidence="5" id="KW-0378">Hydrolase</keyword>
<dbReference type="SUPFAM" id="SSF53649">
    <property type="entry name" value="Alkaline phosphatase-like"/>
    <property type="match status" value="1"/>
</dbReference>
<protein>
    <submittedName>
        <fullName evidence="9">Sulfatase</fullName>
    </submittedName>
</protein>
<keyword evidence="3" id="KW-0479">Metal-binding</keyword>
<evidence type="ECO:0000313" key="10">
    <source>
        <dbReference type="Proteomes" id="UP001301442"/>
    </source>
</evidence>
<feature type="domain" description="Sulfatase N-terminal" evidence="8">
    <location>
        <begin position="36"/>
        <end position="350"/>
    </location>
</feature>
<dbReference type="Gene3D" id="3.40.720.10">
    <property type="entry name" value="Alkaline Phosphatase, subunit A"/>
    <property type="match status" value="1"/>
</dbReference>
<keyword evidence="4 7" id="KW-0732">Signal</keyword>
<name>A0ABZ0GML4_9GAMM</name>
<evidence type="ECO:0000259" key="8">
    <source>
        <dbReference type="Pfam" id="PF00884"/>
    </source>
</evidence>
<dbReference type="InterPro" id="IPR017850">
    <property type="entry name" value="Alkaline_phosphatase_core_sf"/>
</dbReference>
<reference evidence="9 10" key="1">
    <citation type="submission" date="2023-09" db="EMBL/GenBank/DDBJ databases">
        <authorList>
            <person name="Qi X."/>
        </authorList>
    </citation>
    <scope>NUCLEOTIDE SEQUENCE [LARGE SCALE GENOMIC DNA]</scope>
    <source>
        <strain evidence="9 10">S1-1</strain>
    </source>
</reference>
<feature type="signal peptide" evidence="7">
    <location>
        <begin position="1"/>
        <end position="24"/>
    </location>
</feature>
<dbReference type="Pfam" id="PF00884">
    <property type="entry name" value="Sulfatase"/>
    <property type="match status" value="1"/>
</dbReference>
<keyword evidence="6" id="KW-0106">Calcium</keyword>
<evidence type="ECO:0000256" key="3">
    <source>
        <dbReference type="ARBA" id="ARBA00022723"/>
    </source>
</evidence>
<dbReference type="RefSeq" id="WP_348395409.1">
    <property type="nucleotide sequence ID" value="NZ_CP136600.1"/>
</dbReference>
<comment type="similarity">
    <text evidence="2">Belongs to the sulfatase family.</text>
</comment>
<accession>A0ABZ0GML4</accession>
<evidence type="ECO:0000256" key="1">
    <source>
        <dbReference type="ARBA" id="ARBA00001913"/>
    </source>
</evidence>
<organism evidence="9 10">
    <name type="scientific">Thalassotalea fonticola</name>
    <dbReference type="NCBI Taxonomy" id="3065649"/>
    <lineage>
        <taxon>Bacteria</taxon>
        <taxon>Pseudomonadati</taxon>
        <taxon>Pseudomonadota</taxon>
        <taxon>Gammaproteobacteria</taxon>
        <taxon>Alteromonadales</taxon>
        <taxon>Colwelliaceae</taxon>
        <taxon>Thalassotalea</taxon>
    </lineage>
</organism>
<keyword evidence="10" id="KW-1185">Reference proteome</keyword>
<evidence type="ECO:0000256" key="6">
    <source>
        <dbReference type="ARBA" id="ARBA00022837"/>
    </source>
</evidence>
<dbReference type="PANTHER" id="PTHR42693">
    <property type="entry name" value="ARYLSULFATASE FAMILY MEMBER"/>
    <property type="match status" value="1"/>
</dbReference>
<dbReference type="Proteomes" id="UP001301442">
    <property type="component" value="Chromosome"/>
</dbReference>
<comment type="cofactor">
    <cofactor evidence="1">
        <name>Ca(2+)</name>
        <dbReference type="ChEBI" id="CHEBI:29108"/>
    </cofactor>
</comment>